<feature type="transmembrane region" description="Helical" evidence="1">
    <location>
        <begin position="6"/>
        <end position="30"/>
    </location>
</feature>
<keyword evidence="3" id="KW-1185">Reference proteome</keyword>
<organism evidence="2 3">
    <name type="scientific">Piliocolobus tephrosceles</name>
    <name type="common">Ugandan red Colobus</name>
    <dbReference type="NCBI Taxonomy" id="591936"/>
    <lineage>
        <taxon>Eukaryota</taxon>
        <taxon>Metazoa</taxon>
        <taxon>Chordata</taxon>
        <taxon>Craniata</taxon>
        <taxon>Vertebrata</taxon>
        <taxon>Euteleostomi</taxon>
        <taxon>Mammalia</taxon>
        <taxon>Eutheria</taxon>
        <taxon>Euarchontoglires</taxon>
        <taxon>Primates</taxon>
        <taxon>Haplorrhini</taxon>
        <taxon>Catarrhini</taxon>
        <taxon>Cercopithecidae</taxon>
        <taxon>Colobinae</taxon>
        <taxon>Piliocolobus</taxon>
    </lineage>
</organism>
<keyword evidence="1" id="KW-0472">Membrane</keyword>
<keyword evidence="1" id="KW-1133">Transmembrane helix</keyword>
<evidence type="ECO:0000256" key="1">
    <source>
        <dbReference type="SAM" id="Phobius"/>
    </source>
</evidence>
<evidence type="ECO:0000313" key="3">
    <source>
        <dbReference type="Proteomes" id="UP000694416"/>
    </source>
</evidence>
<dbReference type="Ensembl" id="ENSPTET00000048108.1">
    <property type="protein sequence ID" value="ENSPTEP00000035350.1"/>
    <property type="gene ID" value="ENSPTEG00000033374.1"/>
</dbReference>
<evidence type="ECO:0000313" key="2">
    <source>
        <dbReference type="Ensembl" id="ENSPTEP00000035350.1"/>
    </source>
</evidence>
<reference evidence="2" key="2">
    <citation type="submission" date="2025-09" db="UniProtKB">
        <authorList>
            <consortium name="Ensembl"/>
        </authorList>
    </citation>
    <scope>IDENTIFICATION</scope>
</reference>
<dbReference type="AlphaFoldDB" id="A0A8C9IE66"/>
<proteinExistence type="predicted"/>
<name>A0A8C9IE66_9PRIM</name>
<sequence length="93" mass="10796">MINNFYLNYIFSHISFCALITQFYFSFFFFRQNLTFSPRLECNGTILAHCNLHFLGSSDSHASASRVTGITGMHHHAWLIFVFLVEIRFSHVG</sequence>
<protein>
    <submittedName>
        <fullName evidence="2">Uncharacterized protein</fullName>
    </submittedName>
</protein>
<dbReference type="PANTHER" id="PTHR12138">
    <property type="entry name" value="PRIMATE-EXPANDED PROTEIN FAMILY"/>
    <property type="match status" value="1"/>
</dbReference>
<reference evidence="2" key="1">
    <citation type="submission" date="2025-08" db="UniProtKB">
        <authorList>
            <consortium name="Ensembl"/>
        </authorList>
    </citation>
    <scope>IDENTIFICATION</scope>
</reference>
<accession>A0A8C9IE66</accession>
<dbReference type="Proteomes" id="UP000694416">
    <property type="component" value="Unplaced"/>
</dbReference>
<dbReference type="PANTHER" id="PTHR12138:SF162">
    <property type="entry name" value="CHROMOSOME UNDETERMINED SCAFFOLD_275, WHOLE GENOME SHOTGUN SEQUENCE"/>
    <property type="match status" value="1"/>
</dbReference>
<keyword evidence="1" id="KW-0812">Transmembrane</keyword>